<dbReference type="OrthoDB" id="5625617at2"/>
<comment type="caution">
    <text evidence="2">The sequence shown here is derived from an EMBL/GenBank/DDBJ whole genome shotgun (WGS) entry which is preliminary data.</text>
</comment>
<keyword evidence="1" id="KW-1133">Transmembrane helix</keyword>
<dbReference type="InterPro" id="IPR021249">
    <property type="entry name" value="DUF2788"/>
</dbReference>
<gene>
    <name evidence="2" type="ORF">C7H09_00610</name>
</gene>
<keyword evidence="1" id="KW-0472">Membrane</keyword>
<evidence type="ECO:0000313" key="3">
    <source>
        <dbReference type="Proteomes" id="UP000239866"/>
    </source>
</evidence>
<dbReference type="AlphaFoldDB" id="A0A2T1KWB5"/>
<dbReference type="EMBL" id="PXNP01000004">
    <property type="protein sequence ID" value="PSF14385.1"/>
    <property type="molecule type" value="Genomic_DNA"/>
</dbReference>
<accession>A0A2T1KWB5</accession>
<proteinExistence type="predicted"/>
<name>A0A2T1KWB5_9GAMM</name>
<keyword evidence="1" id="KW-0812">Transmembrane</keyword>
<organism evidence="2 3">
    <name type="scientific">Marinobacter fuscus</name>
    <dbReference type="NCBI Taxonomy" id="2109942"/>
    <lineage>
        <taxon>Bacteria</taxon>
        <taxon>Pseudomonadati</taxon>
        <taxon>Pseudomonadota</taxon>
        <taxon>Gammaproteobacteria</taxon>
        <taxon>Pseudomonadales</taxon>
        <taxon>Marinobacteraceae</taxon>
        <taxon>Marinobacter</taxon>
    </lineage>
</organism>
<keyword evidence="3" id="KW-1185">Reference proteome</keyword>
<evidence type="ECO:0000256" key="1">
    <source>
        <dbReference type="SAM" id="Phobius"/>
    </source>
</evidence>
<feature type="transmembrane region" description="Helical" evidence="1">
    <location>
        <begin position="6"/>
        <end position="26"/>
    </location>
</feature>
<protein>
    <submittedName>
        <fullName evidence="2">DUF2788 domain-containing protein</fullName>
    </submittedName>
</protein>
<reference evidence="2 3" key="1">
    <citation type="submission" date="2018-03" db="EMBL/GenBank/DDBJ databases">
        <title>Marinobacter brunus sp. nov., a marine bacterium of Gamma-proteobacteria isolated from the surface seawater of the South China Sea.</title>
        <authorList>
            <person name="Cheng H."/>
            <person name="Wu Y.-H."/>
            <person name="Xamxidin M."/>
            <person name="Xu X.-W."/>
        </authorList>
    </citation>
    <scope>NUCLEOTIDE SEQUENCE [LARGE SCALE GENOMIC DNA]</scope>
    <source>
        <strain evidence="2 3">NH169-3</strain>
    </source>
</reference>
<dbReference type="Proteomes" id="UP000239866">
    <property type="component" value="Unassembled WGS sequence"/>
</dbReference>
<evidence type="ECO:0000313" key="2">
    <source>
        <dbReference type="EMBL" id="PSF14385.1"/>
    </source>
</evidence>
<feature type="transmembrane region" description="Helical" evidence="1">
    <location>
        <begin position="38"/>
        <end position="56"/>
    </location>
</feature>
<dbReference type="Pfam" id="PF10981">
    <property type="entry name" value="DUF2788"/>
    <property type="match status" value="1"/>
</dbReference>
<dbReference type="RefSeq" id="WP_106760746.1">
    <property type="nucleotide sequence ID" value="NZ_PXNP01000004.1"/>
</dbReference>
<sequence>MNEAVFSQIAMLVFLTGLIGWMGFIVWDLAKKSQAGKFGTMALFTVLGAGVVGFLIKTVLVEVMQI</sequence>